<feature type="transmembrane region" description="Helical" evidence="1">
    <location>
        <begin position="419"/>
        <end position="439"/>
    </location>
</feature>
<organism evidence="2">
    <name type="scientific">Chromera velia CCMP2878</name>
    <dbReference type="NCBI Taxonomy" id="1169474"/>
    <lineage>
        <taxon>Eukaryota</taxon>
        <taxon>Sar</taxon>
        <taxon>Alveolata</taxon>
        <taxon>Colpodellida</taxon>
        <taxon>Chromeraceae</taxon>
        <taxon>Chromera</taxon>
    </lineage>
</organism>
<accession>A0A0K6SBD0</accession>
<sequence length="445" mass="49209">MEVKGTQLLVLPFLDGKRQLTVYQNSVEVSAENEKNAMILPVPFPDNHEDPFACIMLLDLSPLNHLFDHMNLLRPATDLYRVTRSLGVGKRTLGPEAPLEVHSMGSYHVSVAPSLSSLSRVNANVFTLAPGVQSALSQRYSTGFAFVVCRLKSRKLVDANPIAFISPCLTPAKANANGTSERGSLHVPTTHAHDGHPDSHADWDHAIWSSHTDVFSPHDHPGKSLGEMYDEAQDKEVGVDPTACLPMLRHLLQGVASRFAVAALGAPPPPSDVDALTLPKLDPETLRLRKIGRDAHLANRDLILDFDSDKMERVGQKETPWWSQRTCQWSVFLPSFLSGFVQMFFAVFATLALKHQASRFAVQYHKKHYKFLNARMRIFGGRGYNRSFEEERRPSAKVKAIRWCWIEGGGLLSLSGHSISLAGVLLVCAAATVLLPRLFSHSMVA</sequence>
<evidence type="ECO:0000256" key="1">
    <source>
        <dbReference type="SAM" id="Phobius"/>
    </source>
</evidence>
<keyword evidence="1" id="KW-1133">Transmembrane helix</keyword>
<reference evidence="2" key="1">
    <citation type="submission" date="2014-11" db="EMBL/GenBank/DDBJ databases">
        <title>Molecular phylogeny of cliff fern family Woodsiaceae with morphological implications.</title>
        <authorList>
            <person name="Shao Y.-Z."/>
            <person name="Wei R."/>
            <person name="Zhang X.-C."/>
        </authorList>
    </citation>
    <scope>NUCLEOTIDE SEQUENCE</scope>
</reference>
<name>A0A0K6SBD0_9ALVE</name>
<protein>
    <submittedName>
        <fullName evidence="2">Uncharacterized protein</fullName>
    </submittedName>
</protein>
<evidence type="ECO:0000313" key="2">
    <source>
        <dbReference type="EMBL" id="CUC10975.1"/>
    </source>
</evidence>
<keyword evidence="1" id="KW-0812">Transmembrane</keyword>
<gene>
    <name evidence="2" type="ORF">Cvel_2490.t1.CR1</name>
</gene>
<keyword evidence="1" id="KW-0472">Membrane</keyword>
<feature type="transmembrane region" description="Helical" evidence="1">
    <location>
        <begin position="329"/>
        <end position="353"/>
    </location>
</feature>
<proteinExistence type="predicted"/>
<dbReference type="VEuPathDB" id="CryptoDB:Cvel_2490"/>
<dbReference type="EMBL" id="CDMZ01005942">
    <property type="protein sequence ID" value="CUC10975.1"/>
    <property type="molecule type" value="Genomic_DNA"/>
</dbReference>
<dbReference type="AlphaFoldDB" id="A0A0K6SBD0"/>